<feature type="transmembrane region" description="Helical" evidence="1">
    <location>
        <begin position="63"/>
        <end position="85"/>
    </location>
</feature>
<reference evidence="2" key="1">
    <citation type="journal article" date="2007" name="Science">
        <title>Draft genome of the filarial nematode parasite Brugia malayi.</title>
        <authorList>
            <person name="Ghedin E."/>
            <person name="Wang S."/>
            <person name="Spiro D."/>
            <person name="Caler E."/>
            <person name="Zhao Q."/>
            <person name="Crabtree J."/>
            <person name="Allen J.E."/>
            <person name="Delcher A.L."/>
            <person name="Guiliano D.B."/>
            <person name="Miranda-Saavedra D."/>
            <person name="Angiuoli S.V."/>
            <person name="Creasy T."/>
            <person name="Amedeo P."/>
            <person name="Haas B."/>
            <person name="El-Sayed N.M."/>
            <person name="Wortman J.R."/>
            <person name="Feldblyum T."/>
            <person name="Tallon L."/>
            <person name="Schatz M."/>
            <person name="Shumway M."/>
            <person name="Koo H."/>
            <person name="Salzberg S.L."/>
            <person name="Schobel S."/>
            <person name="Pertea M."/>
            <person name="Pop M."/>
            <person name="White O."/>
            <person name="Barton G.J."/>
            <person name="Carlow C.K."/>
            <person name="Crawford M.J."/>
            <person name="Daub J."/>
            <person name="Dimmic M.W."/>
            <person name="Estes C.F."/>
            <person name="Foster J.M."/>
            <person name="Ganatra M."/>
            <person name="Gregory W.F."/>
            <person name="Johnson N.M."/>
            <person name="Jin J."/>
            <person name="Komuniecki R."/>
            <person name="Korf I."/>
            <person name="Kumar S."/>
            <person name="Laney S."/>
            <person name="Li B.W."/>
            <person name="Li W."/>
            <person name="Lindblom T.H."/>
            <person name="Lustigman S."/>
            <person name="Ma D."/>
            <person name="Maina C.V."/>
            <person name="Martin D.M."/>
            <person name="McCarter J.P."/>
            <person name="McReynolds L."/>
            <person name="Mitreva M."/>
            <person name="Nutman T.B."/>
            <person name="Parkinson J."/>
            <person name="Peregrin-Alvarez J.M."/>
            <person name="Poole C."/>
            <person name="Ren Q."/>
            <person name="Saunders L."/>
            <person name="Sluder A.E."/>
            <person name="Smith K."/>
            <person name="Stanke M."/>
            <person name="Unnasch T.R."/>
            <person name="Ware J."/>
            <person name="Wei A.D."/>
            <person name="Weil G."/>
            <person name="Williams D.J."/>
            <person name="Zhang Y."/>
            <person name="Williams S.A."/>
            <person name="Fraser-Liggett C."/>
            <person name="Slatko B."/>
            <person name="Blaxter M.L."/>
            <person name="Scott A.L."/>
        </authorList>
    </citation>
    <scope>NUCLEOTIDE SEQUENCE</scope>
    <source>
        <strain evidence="2">FR3</strain>
    </source>
</reference>
<dbReference type="AlphaFoldDB" id="A0A0J9YAI6"/>
<organism evidence="2">
    <name type="scientific">Brugia malayi</name>
    <name type="common">Filarial nematode worm</name>
    <dbReference type="NCBI Taxonomy" id="6279"/>
    <lineage>
        <taxon>Eukaryota</taxon>
        <taxon>Metazoa</taxon>
        <taxon>Ecdysozoa</taxon>
        <taxon>Nematoda</taxon>
        <taxon>Chromadorea</taxon>
        <taxon>Rhabditida</taxon>
        <taxon>Spirurina</taxon>
        <taxon>Spiruromorpha</taxon>
        <taxon>Filarioidea</taxon>
        <taxon>Onchocercidae</taxon>
        <taxon>Brugia</taxon>
    </lineage>
</organism>
<evidence type="ECO:0000313" key="3">
    <source>
        <dbReference type="WormBase" id="Bm4616"/>
    </source>
</evidence>
<keyword evidence="1" id="KW-1133">Transmembrane helix</keyword>
<evidence type="ECO:0000256" key="1">
    <source>
        <dbReference type="SAM" id="Phobius"/>
    </source>
</evidence>
<gene>
    <name evidence="2 3" type="ORF">Bm4616</name>
    <name evidence="2" type="ORF">BM_Bm4616</name>
</gene>
<name>A0A0J9YAI6_BRUMA</name>
<keyword evidence="1" id="KW-0812">Transmembrane</keyword>
<reference evidence="2" key="2">
    <citation type="submission" date="2012-12" db="EMBL/GenBank/DDBJ databases">
        <authorList>
            <person name="Gao Y.W."/>
            <person name="Fan S.T."/>
            <person name="Sun H.T."/>
            <person name="Wang Z."/>
            <person name="Gao X.L."/>
            <person name="Li Y.G."/>
            <person name="Wang T.C."/>
            <person name="Zhang K."/>
            <person name="Xu W.W."/>
            <person name="Yu Z.J."/>
            <person name="Xia X.Z."/>
        </authorList>
    </citation>
    <scope>NUCLEOTIDE SEQUENCE</scope>
    <source>
        <strain evidence="2">FR3</strain>
    </source>
</reference>
<feature type="transmembrane region" description="Helical" evidence="1">
    <location>
        <begin position="25"/>
        <end position="51"/>
    </location>
</feature>
<dbReference type="WormBase" id="Bm4616">
    <property type="protein sequence ID" value="BM41592"/>
    <property type="gene ID" value="WBGene00224877"/>
</dbReference>
<accession>A0A0J9YAI6</accession>
<evidence type="ECO:0000313" key="2">
    <source>
        <dbReference type="EMBL" id="CDQ05816.1"/>
    </source>
</evidence>
<keyword evidence="1" id="KW-0472">Membrane</keyword>
<dbReference type="EMBL" id="LN856908">
    <property type="protein sequence ID" value="CDQ05816.1"/>
    <property type="molecule type" value="Genomic_DNA"/>
</dbReference>
<protein>
    <submittedName>
        <fullName evidence="2">Bm4616</fullName>
    </submittedName>
</protein>
<proteinExistence type="predicted"/>
<sequence>MENNKSKRKRNNSDFSDMSWAVQQITLYTICIPIIFALCILAAFCNILVLLARIQIRNRSGALELTFSLAVSDIWTSIVVVASLFRNSYMPVVLGINYSSVCFSLTLEVIKFYDIHIIYQLISENISLFSFFMF</sequence>
<dbReference type="OMA" id="KFYDIHI"/>